<dbReference type="InterPro" id="IPR011251">
    <property type="entry name" value="Luciferase-like_dom"/>
</dbReference>
<comment type="caution">
    <text evidence="4">The sequence shown here is derived from an EMBL/GenBank/DDBJ whole genome shotgun (WGS) entry which is preliminary data.</text>
</comment>
<dbReference type="Proteomes" id="UP000643405">
    <property type="component" value="Unassembled WGS sequence"/>
</dbReference>
<evidence type="ECO:0000259" key="3">
    <source>
        <dbReference type="Pfam" id="PF00296"/>
    </source>
</evidence>
<dbReference type="AlphaFoldDB" id="A0A8J6PJI3"/>
<dbReference type="PANTHER" id="PTHR30137">
    <property type="entry name" value="LUCIFERASE-LIKE MONOOXYGENASE"/>
    <property type="match status" value="1"/>
</dbReference>
<name>A0A8J6PJI3_9HYPH</name>
<dbReference type="Gene3D" id="3.20.20.30">
    <property type="entry name" value="Luciferase-like domain"/>
    <property type="match status" value="1"/>
</dbReference>
<dbReference type="RefSeq" id="WP_188164834.1">
    <property type="nucleotide sequence ID" value="NZ_JACVVX010000003.1"/>
</dbReference>
<protein>
    <submittedName>
        <fullName evidence="4">LLM class flavin-dependent oxidoreductase</fullName>
    </submittedName>
</protein>
<proteinExistence type="predicted"/>
<keyword evidence="5" id="KW-1185">Reference proteome</keyword>
<organism evidence="4 5">
    <name type="scientific">Oryzicola mucosus</name>
    <dbReference type="NCBI Taxonomy" id="2767425"/>
    <lineage>
        <taxon>Bacteria</taxon>
        <taxon>Pseudomonadati</taxon>
        <taxon>Pseudomonadota</taxon>
        <taxon>Alphaproteobacteria</taxon>
        <taxon>Hyphomicrobiales</taxon>
        <taxon>Phyllobacteriaceae</taxon>
        <taxon>Oryzicola</taxon>
    </lineage>
</organism>
<sequence length="329" mass="36278">MRIDLAGFARGGRDHSHSEMLALCETAERLGFEGIWFNEFHFQEPPQAYPSITILASSILARTSRLRVGASAIITPLHHPLLLAEDIAQLHWQSGGRFDLGIGRGTHQDTFCALGVDIDTARDRFEQAYDIVTDAWATGIETTSGRSVGPLLPGEKVPVYVAGTSKETLGFAARNKLPLLLSLDPPEAAQLATCRNILAETGHACDLRESSLSRYVCIDTSRDRAMEKLDRLLPQLHQRRLRAAHEAGRDVSTVVMPDRETALQRKFIAGSPEECAAQLVGLQRETGIRAVRLVFNGNGVIDWQTAERDMRLFSAHVMPALKQRDIAPP</sequence>
<evidence type="ECO:0000313" key="4">
    <source>
        <dbReference type="EMBL" id="MBD0415413.1"/>
    </source>
</evidence>
<dbReference type="InterPro" id="IPR050766">
    <property type="entry name" value="Bact_Lucif_Oxidored"/>
</dbReference>
<dbReference type="PANTHER" id="PTHR30137:SF8">
    <property type="entry name" value="BLR5498 PROTEIN"/>
    <property type="match status" value="1"/>
</dbReference>
<feature type="domain" description="Luciferase-like" evidence="3">
    <location>
        <begin position="16"/>
        <end position="288"/>
    </location>
</feature>
<accession>A0A8J6PJI3</accession>
<keyword evidence="2" id="KW-0503">Monooxygenase</keyword>
<dbReference type="Pfam" id="PF00296">
    <property type="entry name" value="Bac_luciferase"/>
    <property type="match status" value="1"/>
</dbReference>
<reference evidence="4" key="1">
    <citation type="submission" date="2020-09" db="EMBL/GenBank/DDBJ databases">
        <title>Genome seq and assembly of Tianweitania sp.</title>
        <authorList>
            <person name="Chhetri G."/>
        </authorList>
    </citation>
    <scope>NUCLEOTIDE SEQUENCE</scope>
    <source>
        <strain evidence="4">Rool2</strain>
    </source>
</reference>
<dbReference type="GO" id="GO:0005829">
    <property type="term" value="C:cytosol"/>
    <property type="evidence" value="ECO:0007669"/>
    <property type="project" value="TreeGrafter"/>
</dbReference>
<evidence type="ECO:0000256" key="2">
    <source>
        <dbReference type="ARBA" id="ARBA00023033"/>
    </source>
</evidence>
<keyword evidence="1" id="KW-0560">Oxidoreductase</keyword>
<dbReference type="GO" id="GO:0004497">
    <property type="term" value="F:monooxygenase activity"/>
    <property type="evidence" value="ECO:0007669"/>
    <property type="project" value="UniProtKB-KW"/>
</dbReference>
<evidence type="ECO:0000256" key="1">
    <source>
        <dbReference type="ARBA" id="ARBA00023002"/>
    </source>
</evidence>
<dbReference type="GO" id="GO:0016705">
    <property type="term" value="F:oxidoreductase activity, acting on paired donors, with incorporation or reduction of molecular oxygen"/>
    <property type="evidence" value="ECO:0007669"/>
    <property type="project" value="InterPro"/>
</dbReference>
<dbReference type="SUPFAM" id="SSF51679">
    <property type="entry name" value="Bacterial luciferase-like"/>
    <property type="match status" value="1"/>
</dbReference>
<dbReference type="InterPro" id="IPR036661">
    <property type="entry name" value="Luciferase-like_sf"/>
</dbReference>
<evidence type="ECO:0000313" key="5">
    <source>
        <dbReference type="Proteomes" id="UP000643405"/>
    </source>
</evidence>
<dbReference type="EMBL" id="JACVVX010000003">
    <property type="protein sequence ID" value="MBD0415413.1"/>
    <property type="molecule type" value="Genomic_DNA"/>
</dbReference>
<gene>
    <name evidence="4" type="ORF">ICI42_12160</name>
</gene>